<protein>
    <submittedName>
        <fullName evidence="2">Proline-rich receptor-like protein kinase PERK2</fullName>
    </submittedName>
</protein>
<dbReference type="EMBL" id="JANAVB010028818">
    <property type="protein sequence ID" value="KAJ6815544.1"/>
    <property type="molecule type" value="Genomic_DNA"/>
</dbReference>
<keyword evidence="4" id="KW-1185">Reference proteome</keyword>
<feature type="region of interest" description="Disordered" evidence="1">
    <location>
        <begin position="16"/>
        <end position="45"/>
    </location>
</feature>
<proteinExistence type="predicted"/>
<feature type="compositionally biased region" description="Polar residues" evidence="1">
    <location>
        <begin position="19"/>
        <end position="39"/>
    </location>
</feature>
<dbReference type="GO" id="GO:0016301">
    <property type="term" value="F:kinase activity"/>
    <property type="evidence" value="ECO:0007669"/>
    <property type="project" value="UniProtKB-KW"/>
</dbReference>
<comment type="caution">
    <text evidence="2">The sequence shown here is derived from an EMBL/GenBank/DDBJ whole genome shotgun (WGS) entry which is preliminary data.</text>
</comment>
<evidence type="ECO:0000313" key="3">
    <source>
        <dbReference type="EMBL" id="KAJ6843650.1"/>
    </source>
</evidence>
<dbReference type="EMBL" id="JANAVB010007183">
    <property type="protein sequence ID" value="KAJ6843650.1"/>
    <property type="molecule type" value="Genomic_DNA"/>
</dbReference>
<keyword evidence="2" id="KW-0675">Receptor</keyword>
<organism evidence="2 4">
    <name type="scientific">Iris pallida</name>
    <name type="common">Sweet iris</name>
    <dbReference type="NCBI Taxonomy" id="29817"/>
    <lineage>
        <taxon>Eukaryota</taxon>
        <taxon>Viridiplantae</taxon>
        <taxon>Streptophyta</taxon>
        <taxon>Embryophyta</taxon>
        <taxon>Tracheophyta</taxon>
        <taxon>Spermatophyta</taxon>
        <taxon>Magnoliopsida</taxon>
        <taxon>Liliopsida</taxon>
        <taxon>Asparagales</taxon>
        <taxon>Iridaceae</taxon>
        <taxon>Iridoideae</taxon>
        <taxon>Irideae</taxon>
        <taxon>Iris</taxon>
    </lineage>
</organism>
<reference evidence="2" key="1">
    <citation type="journal article" date="2023" name="GigaByte">
        <title>Genome assembly of the bearded iris, Iris pallida Lam.</title>
        <authorList>
            <person name="Bruccoleri R.E."/>
            <person name="Oakeley E.J."/>
            <person name="Faust A.M.E."/>
            <person name="Altorfer M."/>
            <person name="Dessus-Babus S."/>
            <person name="Burckhardt D."/>
            <person name="Oertli M."/>
            <person name="Naumann U."/>
            <person name="Petersen F."/>
            <person name="Wong J."/>
        </authorList>
    </citation>
    <scope>NUCLEOTIDE SEQUENCE</scope>
    <source>
        <strain evidence="2">GSM-AAB239-AS_SAM_17_03QT</strain>
    </source>
</reference>
<keyword evidence="2" id="KW-0808">Transferase</keyword>
<keyword evidence="2" id="KW-0418">Kinase</keyword>
<evidence type="ECO:0000313" key="2">
    <source>
        <dbReference type="EMBL" id="KAJ6815544.1"/>
    </source>
</evidence>
<accession>A0AAX6FGN2</accession>
<name>A0AAX6FGN2_IRIPA</name>
<gene>
    <name evidence="2" type="ORF">M6B38_133765</name>
    <name evidence="3" type="ORF">M6B38_296190</name>
</gene>
<evidence type="ECO:0000256" key="1">
    <source>
        <dbReference type="SAM" id="MobiDB-lite"/>
    </source>
</evidence>
<sequence length="45" mass="4892">MVESLHLLCPQAPSADLAVSTTTSLPQRTAKWSSPSSRTRAPWKP</sequence>
<dbReference type="AlphaFoldDB" id="A0AAX6FGN2"/>
<evidence type="ECO:0000313" key="4">
    <source>
        <dbReference type="Proteomes" id="UP001140949"/>
    </source>
</evidence>
<reference evidence="2" key="2">
    <citation type="submission" date="2023-04" db="EMBL/GenBank/DDBJ databases">
        <authorList>
            <person name="Bruccoleri R.E."/>
            <person name="Oakeley E.J."/>
            <person name="Faust A.-M."/>
            <person name="Dessus-Babus S."/>
            <person name="Altorfer M."/>
            <person name="Burckhardt D."/>
            <person name="Oertli M."/>
            <person name="Naumann U."/>
            <person name="Petersen F."/>
            <person name="Wong J."/>
        </authorList>
    </citation>
    <scope>NUCLEOTIDE SEQUENCE</scope>
    <source>
        <strain evidence="2">GSM-AAB239-AS_SAM_17_03QT</strain>
        <tissue evidence="2">Leaf</tissue>
    </source>
</reference>
<dbReference type="Proteomes" id="UP001140949">
    <property type="component" value="Unassembled WGS sequence"/>
</dbReference>